<dbReference type="EMBL" id="MJGC01000099">
    <property type="protein sequence ID" value="OEJ73102.1"/>
    <property type="molecule type" value="Genomic_DNA"/>
</dbReference>
<protein>
    <recommendedName>
        <fullName evidence="3">DUF1230 domain-containing protein</fullName>
    </recommendedName>
</protein>
<keyword evidence="1" id="KW-0472">Membrane</keyword>
<evidence type="ECO:0008006" key="3">
    <source>
        <dbReference type="Google" id="ProtNLM"/>
    </source>
</evidence>
<proteinExistence type="predicted"/>
<gene>
    <name evidence="2" type="ORF">BH720_21355</name>
</gene>
<evidence type="ECO:0000256" key="1">
    <source>
        <dbReference type="SAM" id="Phobius"/>
    </source>
</evidence>
<evidence type="ECO:0000313" key="2">
    <source>
        <dbReference type="EMBL" id="OEJ73102.1"/>
    </source>
</evidence>
<feature type="transmembrane region" description="Helical" evidence="1">
    <location>
        <begin position="46"/>
        <end position="66"/>
    </location>
</feature>
<dbReference type="PANTHER" id="PTHR34214:SF3">
    <property type="entry name" value="PROTEIN CONSERVED IN THE GREEN LINEAGE AND DIATOMS 27, CHLOROPLASTIC"/>
    <property type="match status" value="1"/>
</dbReference>
<reference evidence="2" key="1">
    <citation type="submission" date="2016-09" db="EMBL/GenBank/DDBJ databases">
        <title>Draft genome of thermotolerant cyanobacterium Desertifilum sp. strain IPPAS B-1220.</title>
        <authorList>
            <person name="Sinetova M.A."/>
            <person name="Bolakhan K."/>
            <person name="Zayadan B.K."/>
            <person name="Mironov K.S."/>
            <person name="Ustinova V."/>
            <person name="Kupriyanova E.V."/>
            <person name="Sidorov R.A."/>
            <person name="Skrypnik A.N."/>
            <person name="Gogoleva N.E."/>
            <person name="Gogolev Y.V."/>
            <person name="Los D.A."/>
        </authorList>
    </citation>
    <scope>NUCLEOTIDE SEQUENCE [LARGE SCALE GENOMIC DNA]</scope>
    <source>
        <strain evidence="2">IPPAS B-1220</strain>
    </source>
</reference>
<accession>A0A1E5QEK8</accession>
<comment type="caution">
    <text evidence="2">The sequence shown here is derived from an EMBL/GenBank/DDBJ whole genome shotgun (WGS) entry which is preliminary data.</text>
</comment>
<name>A0A1E5QEK8_9CYAN</name>
<feature type="transmembrane region" description="Helical" evidence="1">
    <location>
        <begin position="72"/>
        <end position="95"/>
    </location>
</feature>
<keyword evidence="1" id="KW-1133">Transmembrane helix</keyword>
<dbReference type="InterPro" id="IPR009631">
    <property type="entry name" value="CGLD27-like"/>
</dbReference>
<dbReference type="PANTHER" id="PTHR34214">
    <property type="match status" value="1"/>
</dbReference>
<feature type="transmembrane region" description="Helical" evidence="1">
    <location>
        <begin position="147"/>
        <end position="166"/>
    </location>
</feature>
<dbReference type="OrthoDB" id="462081at2"/>
<sequence length="167" mass="18971">MMESSVSACPVPSEQQPLNEYKTLSESWFFSWGTLGLKRYLAKLTCIWSFSWLISGPVAAASFPIAKHPVSFFLWGTLGANILLTLVLLQLYLGWAYVSDRLNRPAICYEESGWYDGQIWTKTPEVLVQDRLIATYQIQPILKRLRWTFAGLAGSFCFGGLVWYCLP</sequence>
<dbReference type="Pfam" id="PF06799">
    <property type="entry name" value="CGLD27-like"/>
    <property type="match status" value="1"/>
</dbReference>
<dbReference type="AlphaFoldDB" id="A0A1E5QEK8"/>
<dbReference type="RefSeq" id="WP_069969243.1">
    <property type="nucleotide sequence ID" value="NZ_CM124774.1"/>
</dbReference>
<dbReference type="STRING" id="1781255.BH720_21355"/>
<keyword evidence="1" id="KW-0812">Transmembrane</keyword>
<organism evidence="2">
    <name type="scientific">Desertifilum tharense IPPAS B-1220</name>
    <dbReference type="NCBI Taxonomy" id="1781255"/>
    <lineage>
        <taxon>Bacteria</taxon>
        <taxon>Bacillati</taxon>
        <taxon>Cyanobacteriota</taxon>
        <taxon>Cyanophyceae</taxon>
        <taxon>Desertifilales</taxon>
        <taxon>Desertifilaceae</taxon>
        <taxon>Desertifilum</taxon>
    </lineage>
</organism>